<keyword evidence="1" id="KW-0732">Signal</keyword>
<feature type="signal peptide" evidence="1">
    <location>
        <begin position="1"/>
        <end position="29"/>
    </location>
</feature>
<organism evidence="2 3">
    <name type="scientific">Prorocentrum cordatum</name>
    <dbReference type="NCBI Taxonomy" id="2364126"/>
    <lineage>
        <taxon>Eukaryota</taxon>
        <taxon>Sar</taxon>
        <taxon>Alveolata</taxon>
        <taxon>Dinophyceae</taxon>
        <taxon>Prorocentrales</taxon>
        <taxon>Prorocentraceae</taxon>
        <taxon>Prorocentrum</taxon>
    </lineage>
</organism>
<sequence length="251" mass="27938">MGDAPARGCTGAALALAAAALLAAPGAHALGVAGRARTRSRAHARDRAHVHSRSSSHAATRFSSSLPVVYVQRDFFENLSSIEPLDGAKLERLGESDLTNFSMQSLYGHPICAGEGLFVARGRAPHEYCRYKNNRTNESIEGRWHGEFDEYALEKIMLGKWLDSPARCPDSFEQSCMESADLVVVPSPFVSVALELGWKWKNIWSLDKESFAKYWALVHDRYFRNGRSPLVVVHTPYCWAKPDFLRALMEP</sequence>
<reference evidence="2" key="1">
    <citation type="submission" date="2023-10" db="EMBL/GenBank/DDBJ databases">
        <authorList>
            <person name="Chen Y."/>
            <person name="Shah S."/>
            <person name="Dougan E. K."/>
            <person name="Thang M."/>
            <person name="Chan C."/>
        </authorList>
    </citation>
    <scope>NUCLEOTIDE SEQUENCE [LARGE SCALE GENOMIC DNA]</scope>
</reference>
<evidence type="ECO:0000313" key="2">
    <source>
        <dbReference type="EMBL" id="CAK0794097.1"/>
    </source>
</evidence>
<accession>A0ABN9PM14</accession>
<comment type="caution">
    <text evidence="2">The sequence shown here is derived from an EMBL/GenBank/DDBJ whole genome shotgun (WGS) entry which is preliminary data.</text>
</comment>
<gene>
    <name evidence="2" type="ORF">PCOR1329_LOCUS4187</name>
</gene>
<name>A0ABN9PM14_9DINO</name>
<feature type="non-terminal residue" evidence="2">
    <location>
        <position position="251"/>
    </location>
</feature>
<feature type="chain" id="PRO_5047081931" evidence="1">
    <location>
        <begin position="30"/>
        <end position="251"/>
    </location>
</feature>
<keyword evidence="3" id="KW-1185">Reference proteome</keyword>
<dbReference type="Proteomes" id="UP001189429">
    <property type="component" value="Unassembled WGS sequence"/>
</dbReference>
<evidence type="ECO:0000313" key="3">
    <source>
        <dbReference type="Proteomes" id="UP001189429"/>
    </source>
</evidence>
<dbReference type="EMBL" id="CAUYUJ010001087">
    <property type="protein sequence ID" value="CAK0794097.1"/>
    <property type="molecule type" value="Genomic_DNA"/>
</dbReference>
<protein>
    <submittedName>
        <fullName evidence="2">Uncharacterized protein</fullName>
    </submittedName>
</protein>
<evidence type="ECO:0000256" key="1">
    <source>
        <dbReference type="SAM" id="SignalP"/>
    </source>
</evidence>
<proteinExistence type="predicted"/>